<evidence type="ECO:0000313" key="7">
    <source>
        <dbReference type="Proteomes" id="UP001239909"/>
    </source>
</evidence>
<keyword evidence="4" id="KW-1133">Transmembrane helix</keyword>
<organism evidence="6 7">
    <name type="scientific">Paralimibaculum aggregatum</name>
    <dbReference type="NCBI Taxonomy" id="3036245"/>
    <lineage>
        <taxon>Bacteria</taxon>
        <taxon>Pseudomonadati</taxon>
        <taxon>Pseudomonadota</taxon>
        <taxon>Alphaproteobacteria</taxon>
        <taxon>Rhodobacterales</taxon>
        <taxon>Paracoccaceae</taxon>
        <taxon>Paralimibaculum</taxon>
    </lineage>
</organism>
<keyword evidence="4" id="KW-0812">Transmembrane</keyword>
<accession>A0ABQ6LMA7</accession>
<keyword evidence="1" id="KW-0805">Transcription regulation</keyword>
<gene>
    <name evidence="6" type="ORF">LNKW23_09920</name>
</gene>
<dbReference type="InterPro" id="IPR002577">
    <property type="entry name" value="HTH_HxlR"/>
</dbReference>
<dbReference type="InterPro" id="IPR036390">
    <property type="entry name" value="WH_DNA-bd_sf"/>
</dbReference>
<keyword evidence="2" id="KW-0238">DNA-binding</keyword>
<dbReference type="Gene3D" id="1.10.10.10">
    <property type="entry name" value="Winged helix-like DNA-binding domain superfamily/Winged helix DNA-binding domain"/>
    <property type="match status" value="1"/>
</dbReference>
<dbReference type="SUPFAM" id="SSF46785">
    <property type="entry name" value="Winged helix' DNA-binding domain"/>
    <property type="match status" value="1"/>
</dbReference>
<evidence type="ECO:0000313" key="6">
    <source>
        <dbReference type="EMBL" id="GMG81779.1"/>
    </source>
</evidence>
<dbReference type="EMBL" id="BSYI01000005">
    <property type="protein sequence ID" value="GMG81779.1"/>
    <property type="molecule type" value="Genomic_DNA"/>
</dbReference>
<keyword evidence="7" id="KW-1185">Reference proteome</keyword>
<evidence type="ECO:0000256" key="4">
    <source>
        <dbReference type="SAM" id="Phobius"/>
    </source>
</evidence>
<dbReference type="PANTHER" id="PTHR33204:SF18">
    <property type="entry name" value="TRANSCRIPTIONAL REGULATORY PROTEIN"/>
    <property type="match status" value="1"/>
</dbReference>
<sequence>MLQDQDDMTAMSEAVRMVGDGWTLLILWAALHGITRFDAFQRRLGMARNILSNRLARLVDEGIMEKRPVNPGARRLEYRLTERGRALTQVVEGFESWGRMVGSRNAQSSAA</sequence>
<name>A0ABQ6LMA7_9RHOB</name>
<evidence type="ECO:0000256" key="3">
    <source>
        <dbReference type="ARBA" id="ARBA00023163"/>
    </source>
</evidence>
<evidence type="ECO:0000256" key="1">
    <source>
        <dbReference type="ARBA" id="ARBA00023015"/>
    </source>
</evidence>
<dbReference type="InterPro" id="IPR036388">
    <property type="entry name" value="WH-like_DNA-bd_sf"/>
</dbReference>
<keyword evidence="3" id="KW-0804">Transcription</keyword>
<feature type="transmembrane region" description="Helical" evidence="4">
    <location>
        <begin position="21"/>
        <end position="39"/>
    </location>
</feature>
<evidence type="ECO:0000256" key="2">
    <source>
        <dbReference type="ARBA" id="ARBA00023125"/>
    </source>
</evidence>
<dbReference type="Proteomes" id="UP001239909">
    <property type="component" value="Unassembled WGS sequence"/>
</dbReference>
<reference evidence="6 7" key="1">
    <citation type="submission" date="2023-04" db="EMBL/GenBank/DDBJ databases">
        <title>Marinoamorphus aggregata gen. nov., sp. Nov., isolate from tissue of brittle star Ophioplocus japonicus.</title>
        <authorList>
            <person name="Kawano K."/>
            <person name="Sawayama S."/>
            <person name="Nakagawa S."/>
        </authorList>
    </citation>
    <scope>NUCLEOTIDE SEQUENCE [LARGE SCALE GENOMIC DNA]</scope>
    <source>
        <strain evidence="6 7">NKW23</strain>
    </source>
</reference>
<protein>
    <recommendedName>
        <fullName evidence="5">HTH hxlR-type domain-containing protein</fullName>
    </recommendedName>
</protein>
<keyword evidence="4" id="KW-0472">Membrane</keyword>
<dbReference type="PROSITE" id="PS51118">
    <property type="entry name" value="HTH_HXLR"/>
    <property type="match status" value="1"/>
</dbReference>
<dbReference type="Pfam" id="PF01638">
    <property type="entry name" value="HxlR"/>
    <property type="match status" value="1"/>
</dbReference>
<comment type="caution">
    <text evidence="6">The sequence shown here is derived from an EMBL/GenBank/DDBJ whole genome shotgun (WGS) entry which is preliminary data.</text>
</comment>
<proteinExistence type="predicted"/>
<dbReference type="RefSeq" id="WP_285670495.1">
    <property type="nucleotide sequence ID" value="NZ_BSYI01000005.1"/>
</dbReference>
<feature type="domain" description="HTH hxlR-type" evidence="5">
    <location>
        <begin position="9"/>
        <end position="106"/>
    </location>
</feature>
<evidence type="ECO:0000259" key="5">
    <source>
        <dbReference type="PROSITE" id="PS51118"/>
    </source>
</evidence>
<dbReference type="PANTHER" id="PTHR33204">
    <property type="entry name" value="TRANSCRIPTIONAL REGULATOR, MARR FAMILY"/>
    <property type="match status" value="1"/>
</dbReference>